<dbReference type="EMBL" id="JBIRYO010000034">
    <property type="protein sequence ID" value="MFI2478130.1"/>
    <property type="molecule type" value="Genomic_DNA"/>
</dbReference>
<accession>A0ABW7XAH2</accession>
<keyword evidence="1" id="KW-0540">Nuclease</keyword>
<comment type="caution">
    <text evidence="5">The sequence shown here is derived from an EMBL/GenBank/DDBJ whole genome shotgun (WGS) entry which is preliminary data.</text>
</comment>
<dbReference type="Pfam" id="PF00565">
    <property type="entry name" value="SNase"/>
    <property type="match status" value="1"/>
</dbReference>
<reference evidence="5 6" key="1">
    <citation type="submission" date="2024-10" db="EMBL/GenBank/DDBJ databases">
        <title>The Natural Products Discovery Center: Release of the First 8490 Sequenced Strains for Exploring Actinobacteria Biosynthetic Diversity.</title>
        <authorList>
            <person name="Kalkreuter E."/>
            <person name="Kautsar S.A."/>
            <person name="Yang D."/>
            <person name="Bader C.D."/>
            <person name="Teijaro C.N."/>
            <person name="Fluegel L."/>
            <person name="Davis C.M."/>
            <person name="Simpson J.R."/>
            <person name="Lauterbach L."/>
            <person name="Steele A.D."/>
            <person name="Gui C."/>
            <person name="Meng S."/>
            <person name="Li G."/>
            <person name="Viehrig K."/>
            <person name="Ye F."/>
            <person name="Su P."/>
            <person name="Kiefer A.F."/>
            <person name="Nichols A."/>
            <person name="Cepeda A.J."/>
            <person name="Yan W."/>
            <person name="Fan B."/>
            <person name="Jiang Y."/>
            <person name="Adhikari A."/>
            <person name="Zheng C.-J."/>
            <person name="Schuster L."/>
            <person name="Cowan T.M."/>
            <person name="Smanski M.J."/>
            <person name="Chevrette M.G."/>
            <person name="De Carvalho L.P.S."/>
            <person name="Shen B."/>
        </authorList>
    </citation>
    <scope>NUCLEOTIDE SEQUENCE [LARGE SCALE GENOMIC DNA]</scope>
    <source>
        <strain evidence="5 6">NPDC019275</strain>
    </source>
</reference>
<dbReference type="Gene3D" id="2.40.50.90">
    <property type="match status" value="1"/>
</dbReference>
<organism evidence="5 6">
    <name type="scientific">Nocardia xishanensis</name>
    <dbReference type="NCBI Taxonomy" id="238964"/>
    <lineage>
        <taxon>Bacteria</taxon>
        <taxon>Bacillati</taxon>
        <taxon>Actinomycetota</taxon>
        <taxon>Actinomycetes</taxon>
        <taxon>Mycobacteriales</taxon>
        <taxon>Nocardiaceae</taxon>
        <taxon>Nocardia</taxon>
    </lineage>
</organism>
<evidence type="ECO:0000313" key="5">
    <source>
        <dbReference type="EMBL" id="MFI2478130.1"/>
    </source>
</evidence>
<dbReference type="InterPro" id="IPR002071">
    <property type="entry name" value="Thermonucl_AS"/>
</dbReference>
<name>A0ABW7XAH2_9NOCA</name>
<feature type="domain" description="TNase-like" evidence="4">
    <location>
        <begin position="1"/>
        <end position="127"/>
    </location>
</feature>
<proteinExistence type="predicted"/>
<evidence type="ECO:0000259" key="4">
    <source>
        <dbReference type="PROSITE" id="PS50830"/>
    </source>
</evidence>
<gene>
    <name evidence="5" type="ORF">ACH49W_32625</name>
</gene>
<dbReference type="Proteomes" id="UP001611415">
    <property type="component" value="Unassembled WGS sequence"/>
</dbReference>
<dbReference type="PANTHER" id="PTHR12302:SF3">
    <property type="entry name" value="SERINE_THREONINE-PROTEIN KINASE 31"/>
    <property type="match status" value="1"/>
</dbReference>
<dbReference type="PROSITE" id="PS50830">
    <property type="entry name" value="TNASE_3"/>
    <property type="match status" value="1"/>
</dbReference>
<keyword evidence="2" id="KW-0255">Endonuclease</keyword>
<evidence type="ECO:0000256" key="1">
    <source>
        <dbReference type="ARBA" id="ARBA00022722"/>
    </source>
</evidence>
<dbReference type="SUPFAM" id="SSF50199">
    <property type="entry name" value="Staphylococcal nuclease"/>
    <property type="match status" value="1"/>
</dbReference>
<dbReference type="SMART" id="SM00318">
    <property type="entry name" value="SNc"/>
    <property type="match status" value="1"/>
</dbReference>
<dbReference type="InterPro" id="IPR035437">
    <property type="entry name" value="SNase_OB-fold_sf"/>
</dbReference>
<keyword evidence="6" id="KW-1185">Reference proteome</keyword>
<evidence type="ECO:0000313" key="6">
    <source>
        <dbReference type="Proteomes" id="UP001611415"/>
    </source>
</evidence>
<dbReference type="PROSITE" id="PS01123">
    <property type="entry name" value="TNASE_1"/>
    <property type="match status" value="1"/>
</dbReference>
<evidence type="ECO:0000256" key="2">
    <source>
        <dbReference type="ARBA" id="ARBA00022759"/>
    </source>
</evidence>
<protein>
    <submittedName>
        <fullName evidence="5">Thermonuclease family protein</fullName>
    </submittedName>
</protein>
<sequence>MIDGDTVSILKDSREVKIRMLGLDTPETEDPRKPVQCFGAEAANHATQILVGKQVVVRPDPSQDRTDKYGRLLAYVWVDGALFNLNQIAQGFGHEYTYSHSHPYQYQREFRAAARYARVHHLGLWNPATCNGVTN</sequence>
<keyword evidence="3" id="KW-0378">Hydrolase</keyword>
<dbReference type="PROSITE" id="PS01284">
    <property type="entry name" value="TNASE_2"/>
    <property type="match status" value="1"/>
</dbReference>
<dbReference type="PANTHER" id="PTHR12302">
    <property type="entry name" value="EBNA2 BINDING PROTEIN P100"/>
    <property type="match status" value="1"/>
</dbReference>
<evidence type="ECO:0000256" key="3">
    <source>
        <dbReference type="ARBA" id="ARBA00022801"/>
    </source>
</evidence>
<dbReference type="InterPro" id="IPR016071">
    <property type="entry name" value="Staphylococal_nuclease_OB-fold"/>
</dbReference>
<dbReference type="RefSeq" id="WP_364827511.1">
    <property type="nucleotide sequence ID" value="NZ_JBFAYM010000028.1"/>
</dbReference>